<name>A0A9Q8LEL2_PASFU</name>
<feature type="chain" id="PRO_5040244022" evidence="2">
    <location>
        <begin position="21"/>
        <end position="199"/>
    </location>
</feature>
<dbReference type="GeneID" id="71988324"/>
<gene>
    <name evidence="3" type="ORF">CLAFUR5_08446</name>
</gene>
<accession>A0A9Q8LEL2</accession>
<protein>
    <submittedName>
        <fullName evidence="3">Enoyl-CoA hydratase 2, mitochondrial</fullName>
    </submittedName>
</protein>
<dbReference type="AlphaFoldDB" id="A0A9Q8LEL2"/>
<dbReference type="Pfam" id="PF00378">
    <property type="entry name" value="ECH_1"/>
    <property type="match status" value="1"/>
</dbReference>
<keyword evidence="4" id="KW-1185">Reference proteome</keyword>
<dbReference type="OrthoDB" id="410701at2759"/>
<dbReference type="PANTHER" id="PTHR11941">
    <property type="entry name" value="ENOYL-COA HYDRATASE-RELATED"/>
    <property type="match status" value="1"/>
</dbReference>
<evidence type="ECO:0000256" key="1">
    <source>
        <dbReference type="ARBA" id="ARBA00023026"/>
    </source>
</evidence>
<dbReference type="PANTHER" id="PTHR11941:SF54">
    <property type="entry name" value="ENOYL-COA HYDRATASE, MITOCHONDRIAL"/>
    <property type="match status" value="1"/>
</dbReference>
<sequence length="199" mass="21296">MHRLSSFLLLVSGYFALAFAGLLQRSCINKDCSALRVSFDNPPINLFNAPSISEINAFLTSLRGTNTSTKVVVFSSSVPGFFGSHLDLHLLDGSTNSSAINSTAVLDQYYDNIELLVSLPTIFIAEVNGRTWGCGDEHLLRMDMRFAGPDAQFSAPEASLGVLHVGGLQQLVQLVGPGLAAEYMLSSAQVDAQEAARIG</sequence>
<keyword evidence="1" id="KW-0843">Virulence</keyword>
<evidence type="ECO:0000313" key="4">
    <source>
        <dbReference type="Proteomes" id="UP000756132"/>
    </source>
</evidence>
<dbReference type="KEGG" id="ffu:CLAFUR5_08446"/>
<reference evidence="3" key="2">
    <citation type="journal article" date="2022" name="Microb. Genom.">
        <title>A chromosome-scale genome assembly of the tomato pathogen Cladosporium fulvum reveals a compartmentalized genome architecture and the presence of a dispensable chromosome.</title>
        <authorList>
            <person name="Zaccaron A.Z."/>
            <person name="Chen L.H."/>
            <person name="Samaras A."/>
            <person name="Stergiopoulos I."/>
        </authorList>
    </citation>
    <scope>NUCLEOTIDE SEQUENCE</scope>
    <source>
        <strain evidence="3">Race5_Kim</strain>
    </source>
</reference>
<dbReference type="CDD" id="cd06558">
    <property type="entry name" value="crotonase-like"/>
    <property type="match status" value="1"/>
</dbReference>
<dbReference type="RefSeq" id="XP_047759629.1">
    <property type="nucleotide sequence ID" value="XM_047907594.1"/>
</dbReference>
<reference evidence="3" key="1">
    <citation type="submission" date="2021-12" db="EMBL/GenBank/DDBJ databases">
        <authorList>
            <person name="Zaccaron A."/>
            <person name="Stergiopoulos I."/>
        </authorList>
    </citation>
    <scope>NUCLEOTIDE SEQUENCE</scope>
    <source>
        <strain evidence="3">Race5_Kim</strain>
    </source>
</reference>
<dbReference type="GO" id="GO:0006635">
    <property type="term" value="P:fatty acid beta-oxidation"/>
    <property type="evidence" value="ECO:0007669"/>
    <property type="project" value="TreeGrafter"/>
</dbReference>
<keyword evidence="2" id="KW-0732">Signal</keyword>
<dbReference type="Gene3D" id="3.90.226.10">
    <property type="entry name" value="2-enoyl-CoA Hydratase, Chain A, domain 1"/>
    <property type="match status" value="1"/>
</dbReference>
<evidence type="ECO:0000256" key="2">
    <source>
        <dbReference type="SAM" id="SignalP"/>
    </source>
</evidence>
<evidence type="ECO:0000313" key="3">
    <source>
        <dbReference type="EMBL" id="UJO15263.1"/>
    </source>
</evidence>
<proteinExistence type="predicted"/>
<dbReference type="GO" id="GO:0003824">
    <property type="term" value="F:catalytic activity"/>
    <property type="evidence" value="ECO:0007669"/>
    <property type="project" value="UniProtKB-ARBA"/>
</dbReference>
<dbReference type="InterPro" id="IPR029045">
    <property type="entry name" value="ClpP/crotonase-like_dom_sf"/>
</dbReference>
<dbReference type="EMBL" id="CP090165">
    <property type="protein sequence ID" value="UJO15263.1"/>
    <property type="molecule type" value="Genomic_DNA"/>
</dbReference>
<organism evidence="3 4">
    <name type="scientific">Passalora fulva</name>
    <name type="common">Tomato leaf mold</name>
    <name type="synonym">Cladosporium fulvum</name>
    <dbReference type="NCBI Taxonomy" id="5499"/>
    <lineage>
        <taxon>Eukaryota</taxon>
        <taxon>Fungi</taxon>
        <taxon>Dikarya</taxon>
        <taxon>Ascomycota</taxon>
        <taxon>Pezizomycotina</taxon>
        <taxon>Dothideomycetes</taxon>
        <taxon>Dothideomycetidae</taxon>
        <taxon>Mycosphaerellales</taxon>
        <taxon>Mycosphaerellaceae</taxon>
        <taxon>Fulvia</taxon>
    </lineage>
</organism>
<dbReference type="Proteomes" id="UP000756132">
    <property type="component" value="Chromosome 3"/>
</dbReference>
<feature type="signal peptide" evidence="2">
    <location>
        <begin position="1"/>
        <end position="20"/>
    </location>
</feature>
<dbReference type="SUPFAM" id="SSF52096">
    <property type="entry name" value="ClpP/crotonase"/>
    <property type="match status" value="1"/>
</dbReference>
<dbReference type="InterPro" id="IPR001753">
    <property type="entry name" value="Enoyl-CoA_hydra/iso"/>
</dbReference>